<keyword evidence="4" id="KW-0326">Glycosidase</keyword>
<name>A0A0S4QSL1_9ACTN</name>
<evidence type="ECO:0000256" key="2">
    <source>
        <dbReference type="ARBA" id="ARBA00022729"/>
    </source>
</evidence>
<dbReference type="InterPro" id="IPR013784">
    <property type="entry name" value="Carb-bd-like_fold"/>
</dbReference>
<sequence>MIETSADAGDPSGIPAREEREEQSARTRTVTFHYRRPNGRYDGWSLEVDVDGDRRVTGPDDTDEFGLFWKISVPYDAPELVYTLRSSSSSGTDSKRGRAPARSDPAEVHRQKLIFAQHGYEVWYFSGDTAGGEAVRYLPRIPPTSTSSRDAVESQITAVVSALDEIESQARSGQAAVARIATTVENQQKTITSIGESLDSLSSGIGAFLGRLIPPEEGGNADALALAAAADAGLDVVTQALDHERQKLLGAAHSLPREEEPLPGLASWPAGGRVSVPVVGVEPRPLSRRDALLGRLDFVRGVAAGMKARVTAVRERPGPHDPGRLEADILGDVQHLRNSMSQVVDEVVDAYEKSNEEVPGPVETLLVGLRPGGDVAVRVDELEREIESRGGKS</sequence>
<gene>
    <name evidence="7" type="ORF">Ga0074812_11864</name>
</gene>
<evidence type="ECO:0000256" key="1">
    <source>
        <dbReference type="ARBA" id="ARBA00008061"/>
    </source>
</evidence>
<organism evidence="7 8">
    <name type="scientific">Parafrankia irregularis</name>
    <dbReference type="NCBI Taxonomy" id="795642"/>
    <lineage>
        <taxon>Bacteria</taxon>
        <taxon>Bacillati</taxon>
        <taxon>Actinomycetota</taxon>
        <taxon>Actinomycetes</taxon>
        <taxon>Frankiales</taxon>
        <taxon>Frankiaceae</taxon>
        <taxon>Parafrankia</taxon>
    </lineage>
</organism>
<feature type="region of interest" description="Disordered" evidence="5">
    <location>
        <begin position="85"/>
        <end position="105"/>
    </location>
</feature>
<dbReference type="SUPFAM" id="SSF49452">
    <property type="entry name" value="Starch-binding domain-like"/>
    <property type="match status" value="1"/>
</dbReference>
<evidence type="ECO:0000256" key="3">
    <source>
        <dbReference type="ARBA" id="ARBA00022801"/>
    </source>
</evidence>
<comment type="similarity">
    <text evidence="1">Belongs to the glycosyl hydrolase 13 family.</text>
</comment>
<evidence type="ECO:0000313" key="7">
    <source>
        <dbReference type="EMBL" id="CUU58292.1"/>
    </source>
</evidence>
<keyword evidence="3" id="KW-0378">Hydrolase</keyword>
<protein>
    <recommendedName>
        <fullName evidence="6">Pullulanase carbohydrate-binding module 41 domain-containing protein</fullName>
    </recommendedName>
</protein>
<dbReference type="Proteomes" id="UP000198802">
    <property type="component" value="Unassembled WGS sequence"/>
</dbReference>
<dbReference type="GO" id="GO:0005975">
    <property type="term" value="P:carbohydrate metabolic process"/>
    <property type="evidence" value="ECO:0007669"/>
    <property type="project" value="InterPro"/>
</dbReference>
<evidence type="ECO:0000313" key="8">
    <source>
        <dbReference type="Proteomes" id="UP000198802"/>
    </source>
</evidence>
<feature type="region of interest" description="Disordered" evidence="5">
    <location>
        <begin position="1"/>
        <end position="30"/>
    </location>
</feature>
<feature type="compositionally biased region" description="Basic and acidic residues" evidence="5">
    <location>
        <begin position="16"/>
        <end position="25"/>
    </location>
</feature>
<proteinExistence type="inferred from homology"/>
<dbReference type="InterPro" id="IPR005323">
    <property type="entry name" value="CBM41_pullulanase"/>
</dbReference>
<dbReference type="AlphaFoldDB" id="A0A0S4QSL1"/>
<accession>A0A0S4QSL1</accession>
<evidence type="ECO:0000259" key="6">
    <source>
        <dbReference type="Pfam" id="PF03714"/>
    </source>
</evidence>
<dbReference type="GO" id="GO:0016798">
    <property type="term" value="F:hydrolase activity, acting on glycosyl bonds"/>
    <property type="evidence" value="ECO:0007669"/>
    <property type="project" value="UniProtKB-KW"/>
</dbReference>
<dbReference type="Gene3D" id="2.60.40.1110">
    <property type="match status" value="1"/>
</dbReference>
<evidence type="ECO:0000256" key="5">
    <source>
        <dbReference type="SAM" id="MobiDB-lite"/>
    </source>
</evidence>
<keyword evidence="8" id="KW-1185">Reference proteome</keyword>
<evidence type="ECO:0000256" key="4">
    <source>
        <dbReference type="ARBA" id="ARBA00023295"/>
    </source>
</evidence>
<dbReference type="EMBL" id="FAOZ01000018">
    <property type="protein sequence ID" value="CUU58292.1"/>
    <property type="molecule type" value="Genomic_DNA"/>
</dbReference>
<keyword evidence="2" id="KW-0732">Signal</keyword>
<dbReference type="RefSeq" id="WP_165615762.1">
    <property type="nucleotide sequence ID" value="NZ_FAOZ01000018.1"/>
</dbReference>
<reference evidence="8" key="1">
    <citation type="submission" date="2015-11" db="EMBL/GenBank/DDBJ databases">
        <authorList>
            <person name="Varghese N."/>
        </authorList>
    </citation>
    <scope>NUCLEOTIDE SEQUENCE [LARGE SCALE GENOMIC DNA]</scope>
    <source>
        <strain evidence="8">DSM 45899</strain>
    </source>
</reference>
<feature type="domain" description="Pullulanase carbohydrate-binding module 41" evidence="6">
    <location>
        <begin position="29"/>
        <end position="129"/>
    </location>
</feature>
<dbReference type="GO" id="GO:0030246">
    <property type="term" value="F:carbohydrate binding"/>
    <property type="evidence" value="ECO:0007669"/>
    <property type="project" value="InterPro"/>
</dbReference>
<dbReference type="Pfam" id="PF03714">
    <property type="entry name" value="PUD"/>
    <property type="match status" value="1"/>
</dbReference>